<dbReference type="AlphaFoldDB" id="A0A0F9DRA7"/>
<keyword evidence="1" id="KW-0472">Membrane</keyword>
<protein>
    <submittedName>
        <fullName evidence="2">Uncharacterized protein</fullName>
    </submittedName>
</protein>
<reference evidence="2" key="1">
    <citation type="journal article" date="2015" name="Nature">
        <title>Complex archaea that bridge the gap between prokaryotes and eukaryotes.</title>
        <authorList>
            <person name="Spang A."/>
            <person name="Saw J.H."/>
            <person name="Jorgensen S.L."/>
            <person name="Zaremba-Niedzwiedzka K."/>
            <person name="Martijn J."/>
            <person name="Lind A.E."/>
            <person name="van Eijk R."/>
            <person name="Schleper C."/>
            <person name="Guy L."/>
            <person name="Ettema T.J."/>
        </authorList>
    </citation>
    <scope>NUCLEOTIDE SEQUENCE</scope>
</reference>
<dbReference type="EMBL" id="LAZR01030548">
    <property type="protein sequence ID" value="KKL56286.1"/>
    <property type="molecule type" value="Genomic_DNA"/>
</dbReference>
<accession>A0A0F9DRA7</accession>
<organism evidence="2">
    <name type="scientific">marine sediment metagenome</name>
    <dbReference type="NCBI Taxonomy" id="412755"/>
    <lineage>
        <taxon>unclassified sequences</taxon>
        <taxon>metagenomes</taxon>
        <taxon>ecological metagenomes</taxon>
    </lineage>
</organism>
<name>A0A0F9DRA7_9ZZZZ</name>
<keyword evidence="1" id="KW-0812">Transmembrane</keyword>
<proteinExistence type="predicted"/>
<evidence type="ECO:0000313" key="2">
    <source>
        <dbReference type="EMBL" id="KKL56286.1"/>
    </source>
</evidence>
<sequence length="160" mass="18721">MILQDEFSGSIIGGIIGSIIATIGSVLVWVIIEILKKSREKKKLKKNIRLLYKEFAKETLEPYMSINIKELIREIGTQNFLKLLKFDGEFVGDAILFSSEIFMIELHYKKGENRVGLIEKKDLEKRFYYNEPNTFAEIREKFLEYFRSQCENSGIKIKIK</sequence>
<gene>
    <name evidence="2" type="ORF">LCGC14_2246930</name>
</gene>
<feature type="transmembrane region" description="Helical" evidence="1">
    <location>
        <begin position="12"/>
        <end position="35"/>
    </location>
</feature>
<evidence type="ECO:0000256" key="1">
    <source>
        <dbReference type="SAM" id="Phobius"/>
    </source>
</evidence>
<comment type="caution">
    <text evidence="2">The sequence shown here is derived from an EMBL/GenBank/DDBJ whole genome shotgun (WGS) entry which is preliminary data.</text>
</comment>
<keyword evidence="1" id="KW-1133">Transmembrane helix</keyword>